<dbReference type="PANTHER" id="PTHR46855">
    <property type="entry name" value="OSJNBB0038F03.10 PROTEIN"/>
    <property type="match status" value="1"/>
</dbReference>
<keyword evidence="1" id="KW-1185">Reference proteome</keyword>
<sequence length="188" mass="20531">MVTRQNNIVASSAGYASNLQRYTSSESSTSHNQNLLHMNQQNGAEIPDENWESLWGSQVPSRRRSPVLYSRVSSIQKLQMDLHNILRDEGPFIASEGPEDVLIYNDNINKLQIPSTEIGLGSILLKFPATDSQEQEIEPSSSNTCGKPSALNDAKIASPSLANACSDGVDDGMQNELYDDGIQKACSD</sequence>
<name>A0A6J1AHG3_9ROSI</name>
<dbReference type="Proteomes" id="UP000504621">
    <property type="component" value="Unplaced"/>
</dbReference>
<dbReference type="PANTHER" id="PTHR46855:SF21">
    <property type="entry name" value="GATA ZINC FINGER PROTEIN"/>
    <property type="match status" value="1"/>
</dbReference>
<dbReference type="AlphaFoldDB" id="A0A6J1AHG3"/>
<dbReference type="InterPro" id="IPR044589">
    <property type="entry name" value="GATA26/27"/>
</dbReference>
<evidence type="ECO:0000313" key="1">
    <source>
        <dbReference type="Proteomes" id="UP000504621"/>
    </source>
</evidence>
<protein>
    <submittedName>
        <fullName evidence="2">GATA transcription factor 26-like</fullName>
    </submittedName>
</protein>
<organism evidence="1 2">
    <name type="scientific">Herrania umbratica</name>
    <dbReference type="NCBI Taxonomy" id="108875"/>
    <lineage>
        <taxon>Eukaryota</taxon>
        <taxon>Viridiplantae</taxon>
        <taxon>Streptophyta</taxon>
        <taxon>Embryophyta</taxon>
        <taxon>Tracheophyta</taxon>
        <taxon>Spermatophyta</taxon>
        <taxon>Magnoliopsida</taxon>
        <taxon>eudicotyledons</taxon>
        <taxon>Gunneridae</taxon>
        <taxon>Pentapetalae</taxon>
        <taxon>rosids</taxon>
        <taxon>malvids</taxon>
        <taxon>Malvales</taxon>
        <taxon>Malvaceae</taxon>
        <taxon>Byttnerioideae</taxon>
        <taxon>Herrania</taxon>
    </lineage>
</organism>
<gene>
    <name evidence="2" type="primary">LOC110418112</name>
</gene>
<dbReference type="GeneID" id="110418112"/>
<reference evidence="2" key="1">
    <citation type="submission" date="2025-08" db="UniProtKB">
        <authorList>
            <consortium name="RefSeq"/>
        </authorList>
    </citation>
    <scope>IDENTIFICATION</scope>
    <source>
        <tissue evidence="2">Leaf</tissue>
    </source>
</reference>
<proteinExistence type="predicted"/>
<dbReference type="OrthoDB" id="989076at2759"/>
<dbReference type="RefSeq" id="XP_021286413.1">
    <property type="nucleotide sequence ID" value="XM_021430738.1"/>
</dbReference>
<accession>A0A6J1AHG3</accession>
<evidence type="ECO:0000313" key="2">
    <source>
        <dbReference type="RefSeq" id="XP_021286413.1"/>
    </source>
</evidence>
<feature type="non-terminal residue" evidence="2">
    <location>
        <position position="188"/>
    </location>
</feature>